<dbReference type="STRING" id="1797729.A3A60_04825"/>
<evidence type="ECO:0000313" key="2">
    <source>
        <dbReference type="Proteomes" id="UP000179227"/>
    </source>
</evidence>
<protein>
    <submittedName>
        <fullName evidence="1">Uncharacterized protein</fullName>
    </submittedName>
</protein>
<evidence type="ECO:0000313" key="1">
    <source>
        <dbReference type="EMBL" id="OGE10335.1"/>
    </source>
</evidence>
<dbReference type="AlphaFoldDB" id="A0A1F5I241"/>
<comment type="caution">
    <text evidence="1">The sequence shown here is derived from an EMBL/GenBank/DDBJ whole genome shotgun (WGS) entry which is preliminary data.</text>
</comment>
<reference evidence="1 2" key="1">
    <citation type="journal article" date="2016" name="Nat. Commun.">
        <title>Thousands of microbial genomes shed light on interconnected biogeochemical processes in an aquifer system.</title>
        <authorList>
            <person name="Anantharaman K."/>
            <person name="Brown C.T."/>
            <person name="Hug L.A."/>
            <person name="Sharon I."/>
            <person name="Castelle C.J."/>
            <person name="Probst A.J."/>
            <person name="Thomas B.C."/>
            <person name="Singh A."/>
            <person name="Wilkins M.J."/>
            <person name="Karaoz U."/>
            <person name="Brodie E.L."/>
            <person name="Williams K.H."/>
            <person name="Hubbard S.S."/>
            <person name="Banfield J.F."/>
        </authorList>
    </citation>
    <scope>NUCLEOTIDE SEQUENCE [LARGE SCALE GENOMIC DNA]</scope>
</reference>
<dbReference type="EMBL" id="MFBS01000011">
    <property type="protein sequence ID" value="OGE10335.1"/>
    <property type="molecule type" value="Genomic_DNA"/>
</dbReference>
<sequence>MKILGRGKDGGKKPAFEPNEAERILIEPLLTQGIDFADVKESIFTNPDVPEDHRELLLEWYRDRKGRQGLGGERRIEF</sequence>
<proteinExistence type="predicted"/>
<name>A0A1F5I241_9BACT</name>
<dbReference type="Proteomes" id="UP000179227">
    <property type="component" value="Unassembled WGS sequence"/>
</dbReference>
<organism evidence="1 2">
    <name type="scientific">Candidatus Curtissbacteria bacterium RIFCSPLOWO2_01_FULL_42_26</name>
    <dbReference type="NCBI Taxonomy" id="1797729"/>
    <lineage>
        <taxon>Bacteria</taxon>
        <taxon>Candidatus Curtissiibacteriota</taxon>
    </lineage>
</organism>
<accession>A0A1F5I241</accession>
<gene>
    <name evidence="1" type="ORF">A3A60_04825</name>
</gene>